<dbReference type="Proteomes" id="UP001631969">
    <property type="component" value="Unassembled WGS sequence"/>
</dbReference>
<dbReference type="EMBL" id="JBJURJ010000008">
    <property type="protein sequence ID" value="MFM9329360.1"/>
    <property type="molecule type" value="Genomic_DNA"/>
</dbReference>
<comment type="caution">
    <text evidence="1">The sequence shown here is derived from an EMBL/GenBank/DDBJ whole genome shotgun (WGS) entry which is preliminary data.</text>
</comment>
<organism evidence="1 2">
    <name type="scientific">Paenibacillus mesotrionivorans</name>
    <dbReference type="NCBI Taxonomy" id="3160968"/>
    <lineage>
        <taxon>Bacteria</taxon>
        <taxon>Bacillati</taxon>
        <taxon>Bacillota</taxon>
        <taxon>Bacilli</taxon>
        <taxon>Bacillales</taxon>
        <taxon>Paenibacillaceae</taxon>
        <taxon>Paenibacillus</taxon>
    </lineage>
</organism>
<reference evidence="1" key="1">
    <citation type="submission" date="2024-12" db="EMBL/GenBank/DDBJ databases">
        <authorList>
            <person name="Wu N."/>
        </authorList>
    </citation>
    <scope>NUCLEOTIDE SEQUENCE</scope>
    <source>
        <strain evidence="1">P15</strain>
    </source>
</reference>
<sequence length="1080" mass="121533">MEDALFKNPGNDFRIMPFWFWNGKMEDAEIERQIREMADKGVGGFFICPRQGLQIPYLSESWFAKVRTAILAAKQAGLQVWLYDEYPYPSGIAGGEVTLLHPDAKHKTLVVKQARPAAGELVKLELPWAKVLSAKAVPLTEDGGYIWDEAVDIADYIGNIQTEPIFQKTGLTTYNQKRFFTYNTQYALEWQSPADSGPWEVMVYQEEEIQDFKYYGTYVDPCNREAMATFIRLTHERYAKYFGDEFGGTVKGMFTDEVGLLGSIPWSPKLEEAFLARNEYSLIAHLPAITHEAYPDAPRIRYDYYQTVHELMTGSYHKQVYDWCETHGLQYVAEVPSFRMTTQRFSHIPGGDSAHEKLGRPLPWVLRRYAASFRDNPKMASSIARQLGRERCLDECFHSVGWSMNLQDAKWMIDRMAAMGTNMYTFHAFFYTVDGLTQHDAPPSQFYQNPYWPNFKGLADYAARLSYIMSAGKADIRIALLDPTTSMWTHRSNPLHHFEYAGTSAVERQAMERLKEAWTQLSCHLLQTRRDYDHMDPEILAEATVEDGCLVIGKASYSVLVLPPLTNLESAAWTKLQEFAAAGGRIIAMGSLPSELIQESSPVAADAAALFHEVAPGAEETNQVELARCCFIPYAEKTEELALPVLDALLDLALPRAVTLDFGSEEAPFLLQSRFMPDGSYVVFAANQEGQTHSCTIRLEPAQIWGDTFGQVLIQAEWLDLETGEVQPLFTEEAGMEISIAREVAPYGSFLLRLRPATSEGTGANADLAEAVGRAAAASTKTWSLRLGAEGPWQQTALQPNALRLEFFQLSVGDSDESAIVAAKTFIDQCEDLAQEERLPLSFSQIFGTPKKLKVGYPLQCTYRTRFNVSRLPRECSLLMDESAIRGGWSLELNGHPFQPGDFRQALIYDNSNLLCRVENALVEGWNELVVHVSVSHDWDGVTDALYLYGDFGVTFGENGAPVLGEPPAEVDSLVMDTYYPGYPYYAGVWSFRKSFELDELPEADRLALSFRDWAAHDPVEVLLNGEPLGVRLWSPYTWEANASLLRQGTNELEVRVTSTLIGLLEGKYFDYIQHKVEPV</sequence>
<evidence type="ECO:0000313" key="1">
    <source>
        <dbReference type="EMBL" id="MFM9329360.1"/>
    </source>
</evidence>
<evidence type="ECO:0000313" key="2">
    <source>
        <dbReference type="Proteomes" id="UP001631969"/>
    </source>
</evidence>
<name>A0ACC7NYV6_9BACL</name>
<protein>
    <submittedName>
        <fullName evidence="1">Glycosyl hydrolase</fullName>
    </submittedName>
</protein>
<keyword evidence="2" id="KW-1185">Reference proteome</keyword>
<accession>A0ACC7NYV6</accession>
<proteinExistence type="predicted"/>
<gene>
    <name evidence="1" type="ORF">ACI1P1_13780</name>
</gene>
<keyword evidence="1" id="KW-0378">Hydrolase</keyword>